<dbReference type="AlphaFoldDB" id="D6WPX5"/>
<feature type="chain" id="PRO_5003089685" evidence="1">
    <location>
        <begin position="19"/>
        <end position="90"/>
    </location>
</feature>
<reference evidence="2 3" key="1">
    <citation type="journal article" date="2008" name="Nature">
        <title>The genome of the model beetle and pest Tribolium castaneum.</title>
        <authorList>
            <consortium name="Tribolium Genome Sequencing Consortium"/>
            <person name="Richards S."/>
            <person name="Gibbs R.A."/>
            <person name="Weinstock G.M."/>
            <person name="Brown S.J."/>
            <person name="Denell R."/>
            <person name="Beeman R.W."/>
            <person name="Gibbs R."/>
            <person name="Beeman R.W."/>
            <person name="Brown S.J."/>
            <person name="Bucher G."/>
            <person name="Friedrich M."/>
            <person name="Grimmelikhuijzen C.J."/>
            <person name="Klingler M."/>
            <person name="Lorenzen M."/>
            <person name="Richards S."/>
            <person name="Roth S."/>
            <person name="Schroder R."/>
            <person name="Tautz D."/>
            <person name="Zdobnov E.M."/>
            <person name="Muzny D."/>
            <person name="Gibbs R.A."/>
            <person name="Weinstock G.M."/>
            <person name="Attaway T."/>
            <person name="Bell S."/>
            <person name="Buhay C.J."/>
            <person name="Chandrabose M.N."/>
            <person name="Chavez D."/>
            <person name="Clerk-Blankenburg K.P."/>
            <person name="Cree A."/>
            <person name="Dao M."/>
            <person name="Davis C."/>
            <person name="Chacko J."/>
            <person name="Dinh H."/>
            <person name="Dugan-Rocha S."/>
            <person name="Fowler G."/>
            <person name="Garner T.T."/>
            <person name="Garnes J."/>
            <person name="Gnirke A."/>
            <person name="Hawes A."/>
            <person name="Hernandez J."/>
            <person name="Hines S."/>
            <person name="Holder M."/>
            <person name="Hume J."/>
            <person name="Jhangiani S.N."/>
            <person name="Joshi V."/>
            <person name="Khan Z.M."/>
            <person name="Jackson L."/>
            <person name="Kovar C."/>
            <person name="Kowis A."/>
            <person name="Lee S."/>
            <person name="Lewis L.R."/>
            <person name="Margolis J."/>
            <person name="Morgan M."/>
            <person name="Nazareth L.V."/>
            <person name="Nguyen N."/>
            <person name="Okwuonu G."/>
            <person name="Parker D."/>
            <person name="Richards S."/>
            <person name="Ruiz S.J."/>
            <person name="Santibanez J."/>
            <person name="Savard J."/>
            <person name="Scherer S.E."/>
            <person name="Schneider B."/>
            <person name="Sodergren E."/>
            <person name="Tautz D."/>
            <person name="Vattahil S."/>
            <person name="Villasana D."/>
            <person name="White C.S."/>
            <person name="Wright R."/>
            <person name="Park Y."/>
            <person name="Beeman R.W."/>
            <person name="Lord J."/>
            <person name="Oppert B."/>
            <person name="Lorenzen M."/>
            <person name="Brown S."/>
            <person name="Wang L."/>
            <person name="Savard J."/>
            <person name="Tautz D."/>
            <person name="Richards S."/>
            <person name="Weinstock G."/>
            <person name="Gibbs R.A."/>
            <person name="Liu Y."/>
            <person name="Worley K."/>
            <person name="Weinstock G."/>
            <person name="Elsik C.G."/>
            <person name="Reese J.T."/>
            <person name="Elhaik E."/>
            <person name="Landan G."/>
            <person name="Graur D."/>
            <person name="Arensburger P."/>
            <person name="Atkinson P."/>
            <person name="Beeman R.W."/>
            <person name="Beidler J."/>
            <person name="Brown S.J."/>
            <person name="Demuth J.P."/>
            <person name="Drury D.W."/>
            <person name="Du Y.Z."/>
            <person name="Fujiwara H."/>
            <person name="Lorenzen M."/>
            <person name="Maselli V."/>
            <person name="Osanai M."/>
            <person name="Park Y."/>
            <person name="Robertson H.M."/>
            <person name="Tu Z."/>
            <person name="Wang J.J."/>
            <person name="Wang S."/>
            <person name="Richards S."/>
            <person name="Song H."/>
            <person name="Zhang L."/>
            <person name="Sodergren E."/>
            <person name="Werner D."/>
            <person name="Stanke M."/>
            <person name="Morgenstern B."/>
            <person name="Solovyev V."/>
            <person name="Kosarev P."/>
            <person name="Brown G."/>
            <person name="Chen H.C."/>
            <person name="Ermolaeva O."/>
            <person name="Hlavina W."/>
            <person name="Kapustin Y."/>
            <person name="Kiryutin B."/>
            <person name="Kitts P."/>
            <person name="Maglott D."/>
            <person name="Pruitt K."/>
            <person name="Sapojnikov V."/>
            <person name="Souvorov A."/>
            <person name="Mackey A.J."/>
            <person name="Waterhouse R.M."/>
            <person name="Wyder S."/>
            <person name="Zdobnov E.M."/>
            <person name="Zdobnov E.M."/>
            <person name="Wyder S."/>
            <person name="Kriventseva E.V."/>
            <person name="Kadowaki T."/>
            <person name="Bork P."/>
            <person name="Aranda M."/>
            <person name="Bao R."/>
            <person name="Beermann A."/>
            <person name="Berns N."/>
            <person name="Bolognesi R."/>
            <person name="Bonneton F."/>
            <person name="Bopp D."/>
            <person name="Brown S.J."/>
            <person name="Bucher G."/>
            <person name="Butts T."/>
            <person name="Chaumot A."/>
            <person name="Denell R.E."/>
            <person name="Ferrier D.E."/>
            <person name="Friedrich M."/>
            <person name="Gordon C.M."/>
            <person name="Jindra M."/>
            <person name="Klingler M."/>
            <person name="Lan Q."/>
            <person name="Lattorff H.M."/>
            <person name="Laudet V."/>
            <person name="von Levetsow C."/>
            <person name="Liu Z."/>
            <person name="Lutz R."/>
            <person name="Lynch J.A."/>
            <person name="da Fonseca R.N."/>
            <person name="Posnien N."/>
            <person name="Reuter R."/>
            <person name="Roth S."/>
            <person name="Savard J."/>
            <person name="Schinko J.B."/>
            <person name="Schmitt C."/>
            <person name="Schoppmeier M."/>
            <person name="Schroder R."/>
            <person name="Shippy T.D."/>
            <person name="Simonnet F."/>
            <person name="Marques-Souza H."/>
            <person name="Tautz D."/>
            <person name="Tomoyasu Y."/>
            <person name="Trauner J."/>
            <person name="Van der Zee M."/>
            <person name="Vervoort M."/>
            <person name="Wittkopp N."/>
            <person name="Wimmer E.A."/>
            <person name="Yang X."/>
            <person name="Jones A.K."/>
            <person name="Sattelle D.B."/>
            <person name="Ebert P.R."/>
            <person name="Nelson D."/>
            <person name="Scott J.G."/>
            <person name="Beeman R.W."/>
            <person name="Muthukrishnan S."/>
            <person name="Kramer K.J."/>
            <person name="Arakane Y."/>
            <person name="Beeman R.W."/>
            <person name="Zhu Q."/>
            <person name="Hogenkamp D."/>
            <person name="Dixit R."/>
            <person name="Oppert B."/>
            <person name="Jiang H."/>
            <person name="Zou Z."/>
            <person name="Marshall J."/>
            <person name="Elpidina E."/>
            <person name="Vinokurov K."/>
            <person name="Oppert C."/>
            <person name="Zou Z."/>
            <person name="Evans J."/>
            <person name="Lu Z."/>
            <person name="Zhao P."/>
            <person name="Sumathipala N."/>
            <person name="Altincicek B."/>
            <person name="Vilcinskas A."/>
            <person name="Williams M."/>
            <person name="Hultmark D."/>
            <person name="Hetru C."/>
            <person name="Jiang H."/>
            <person name="Grimmelikhuijzen C.J."/>
            <person name="Hauser F."/>
            <person name="Cazzamali G."/>
            <person name="Williamson M."/>
            <person name="Park Y."/>
            <person name="Li B."/>
            <person name="Tanaka Y."/>
            <person name="Predel R."/>
            <person name="Neupert S."/>
            <person name="Schachtner J."/>
            <person name="Verleyen P."/>
            <person name="Raible F."/>
            <person name="Bork P."/>
            <person name="Friedrich M."/>
            <person name="Walden K.K."/>
            <person name="Robertson H.M."/>
            <person name="Angeli S."/>
            <person name="Foret S."/>
            <person name="Bucher G."/>
            <person name="Schuetz S."/>
            <person name="Maleszka R."/>
            <person name="Wimmer E.A."/>
            <person name="Beeman R.W."/>
            <person name="Lorenzen M."/>
            <person name="Tomoyasu Y."/>
            <person name="Miller S.C."/>
            <person name="Grossmann D."/>
            <person name="Bucher G."/>
        </authorList>
    </citation>
    <scope>NUCLEOTIDE SEQUENCE [LARGE SCALE GENOMIC DNA]</scope>
    <source>
        <strain evidence="2 3">Georgia GA2</strain>
    </source>
</reference>
<organism evidence="2 3">
    <name type="scientific">Tribolium castaneum</name>
    <name type="common">Red flour beetle</name>
    <dbReference type="NCBI Taxonomy" id="7070"/>
    <lineage>
        <taxon>Eukaryota</taxon>
        <taxon>Metazoa</taxon>
        <taxon>Ecdysozoa</taxon>
        <taxon>Arthropoda</taxon>
        <taxon>Hexapoda</taxon>
        <taxon>Insecta</taxon>
        <taxon>Pterygota</taxon>
        <taxon>Neoptera</taxon>
        <taxon>Endopterygota</taxon>
        <taxon>Coleoptera</taxon>
        <taxon>Polyphaga</taxon>
        <taxon>Cucujiformia</taxon>
        <taxon>Tenebrionidae</taxon>
        <taxon>Tenebrionidae incertae sedis</taxon>
        <taxon>Tribolium</taxon>
    </lineage>
</organism>
<gene>
    <name evidence="2" type="primary">AUGUSTUS-3.0.2_09005</name>
    <name evidence="2" type="ORF">TcasGA2_TC009005</name>
</gene>
<sequence length="90" mass="10456">MKTVAVFAVLAFIAMAEAKPYFIVRSNDIELPASEKISKREVEDLEESAENEPDSEKLNIIVKRSAEGLYFNVDDLRFRFFRHGLTRERF</sequence>
<accession>D6WPX5</accession>
<name>D6WPX5_TRICA</name>
<dbReference type="HOGENOM" id="CLU_2443687_0_0_1"/>
<proteinExistence type="predicted"/>
<evidence type="ECO:0000256" key="1">
    <source>
        <dbReference type="SAM" id="SignalP"/>
    </source>
</evidence>
<evidence type="ECO:0000313" key="2">
    <source>
        <dbReference type="EMBL" id="EFA06159.1"/>
    </source>
</evidence>
<keyword evidence="1" id="KW-0732">Signal</keyword>
<feature type="signal peptide" evidence="1">
    <location>
        <begin position="1"/>
        <end position="18"/>
    </location>
</feature>
<dbReference type="EMBL" id="KQ971354">
    <property type="protein sequence ID" value="EFA06159.1"/>
    <property type="molecule type" value="Genomic_DNA"/>
</dbReference>
<keyword evidence="3" id="KW-1185">Reference proteome</keyword>
<reference evidence="2 3" key="2">
    <citation type="journal article" date="2010" name="Nucleic Acids Res.">
        <title>BeetleBase in 2010: revisions to provide comprehensive genomic information for Tribolium castaneum.</title>
        <authorList>
            <person name="Kim H.S."/>
            <person name="Murphy T."/>
            <person name="Xia J."/>
            <person name="Caragea D."/>
            <person name="Park Y."/>
            <person name="Beeman R.W."/>
            <person name="Lorenzen M.D."/>
            <person name="Butcher S."/>
            <person name="Manak J.R."/>
            <person name="Brown S.J."/>
        </authorList>
    </citation>
    <scope>GENOME REANNOTATION</scope>
    <source>
        <strain evidence="2 3">Georgia GA2</strain>
    </source>
</reference>
<evidence type="ECO:0000313" key="3">
    <source>
        <dbReference type="Proteomes" id="UP000007266"/>
    </source>
</evidence>
<dbReference type="Proteomes" id="UP000007266">
    <property type="component" value="Linkage group 7"/>
</dbReference>
<protein>
    <submittedName>
        <fullName evidence="2">Uncharacterized protein</fullName>
    </submittedName>
</protein>
<dbReference type="InParanoid" id="D6WPX5"/>